<keyword evidence="9" id="KW-1133">Transmembrane helix</keyword>
<comment type="cofactor">
    <cofactor evidence="1 7">
        <name>heme</name>
        <dbReference type="ChEBI" id="CHEBI:30413"/>
    </cofactor>
</comment>
<dbReference type="GO" id="GO:0020037">
    <property type="term" value="F:heme binding"/>
    <property type="evidence" value="ECO:0007669"/>
    <property type="project" value="InterPro"/>
</dbReference>
<dbReference type="InterPro" id="IPR002403">
    <property type="entry name" value="Cyt_P450_E_grp-IV"/>
</dbReference>
<organism evidence="10 11">
    <name type="scientific">Talaromyces atroroseus</name>
    <dbReference type="NCBI Taxonomy" id="1441469"/>
    <lineage>
        <taxon>Eukaryota</taxon>
        <taxon>Fungi</taxon>
        <taxon>Dikarya</taxon>
        <taxon>Ascomycota</taxon>
        <taxon>Pezizomycotina</taxon>
        <taxon>Eurotiomycetes</taxon>
        <taxon>Eurotiomycetidae</taxon>
        <taxon>Eurotiales</taxon>
        <taxon>Trichocomaceae</taxon>
        <taxon>Talaromyces</taxon>
        <taxon>Talaromyces sect. Trachyspermi</taxon>
    </lineage>
</organism>
<keyword evidence="9" id="KW-0472">Membrane</keyword>
<keyword evidence="7 8" id="KW-0349">Heme</keyword>
<keyword evidence="3 7" id="KW-0479">Metal-binding</keyword>
<dbReference type="PROSITE" id="PS00086">
    <property type="entry name" value="CYTOCHROME_P450"/>
    <property type="match status" value="1"/>
</dbReference>
<evidence type="ECO:0000256" key="4">
    <source>
        <dbReference type="ARBA" id="ARBA00023002"/>
    </source>
</evidence>
<keyword evidence="11" id="KW-1185">Reference proteome</keyword>
<evidence type="ECO:0000313" key="10">
    <source>
        <dbReference type="EMBL" id="OKL57034.1"/>
    </source>
</evidence>
<dbReference type="InterPro" id="IPR001128">
    <property type="entry name" value="Cyt_P450"/>
</dbReference>
<dbReference type="GeneID" id="31007105"/>
<comment type="similarity">
    <text evidence="2 8">Belongs to the cytochrome P450 family.</text>
</comment>
<dbReference type="InterPro" id="IPR017972">
    <property type="entry name" value="Cyt_P450_CS"/>
</dbReference>
<evidence type="ECO:0008006" key="12">
    <source>
        <dbReference type="Google" id="ProtNLM"/>
    </source>
</evidence>
<evidence type="ECO:0000256" key="9">
    <source>
        <dbReference type="SAM" id="Phobius"/>
    </source>
</evidence>
<dbReference type="AlphaFoldDB" id="A0A225AG08"/>
<proteinExistence type="inferred from homology"/>
<name>A0A225AG08_TALAT</name>
<sequence>MASIQSFLSTEGGFIALRVILLAAVALTAIRYFAKKERLPDVEFLRASNKPGRAGGSEDIQAFLSDSLGTIMKGYNEYSKLGKHFLLRTPRQVYFIAAPNFLEEIRKMPDSKLSQPAAANIIFQVKHNFHPDLEADNYHFNVVRGKMTQGINQYLPDLVAETVHAFDFEVGSDASQWRELRTWSLVSKLVTRMANKMLVGAPLCRNEEYLQMSCDITPAVFDTAVKIRNYPDFVKSIMMYFMKTKEQQLKIARKHLLPVIEGRLALLDNPVSREKGNKPVDTWKRNPEILMQRLLHLNVNAIHAPAYTVTECMVDLCKNPEIHEELRAEIEQVLGKNRDASCWTKENLDRLVKLDSFIRESSRLTPISAVKMERLAVQDVRLSDGTLIPRGTSVAVIAHGRHLDEDIIPNARTFDAFRYARLRTGDEMADAEYAFAQATSENMLFGLGRHACPGRQFATALCKVFLICVLVRYDVKFLEGRPLPQGRWTQKFRNPDTTTTMGWQRTRSTRFDGIFD</sequence>
<dbReference type="RefSeq" id="XP_020117155.1">
    <property type="nucleotide sequence ID" value="XM_020262603.1"/>
</dbReference>
<evidence type="ECO:0000256" key="7">
    <source>
        <dbReference type="PIRSR" id="PIRSR602403-1"/>
    </source>
</evidence>
<evidence type="ECO:0000256" key="1">
    <source>
        <dbReference type="ARBA" id="ARBA00001971"/>
    </source>
</evidence>
<dbReference type="PRINTS" id="PR00385">
    <property type="entry name" value="P450"/>
</dbReference>
<feature type="transmembrane region" description="Helical" evidence="9">
    <location>
        <begin position="15"/>
        <end position="34"/>
    </location>
</feature>
<dbReference type="PANTHER" id="PTHR46206">
    <property type="entry name" value="CYTOCHROME P450"/>
    <property type="match status" value="1"/>
</dbReference>
<keyword evidence="9" id="KW-0812">Transmembrane</keyword>
<dbReference type="InterPro" id="IPR036396">
    <property type="entry name" value="Cyt_P450_sf"/>
</dbReference>
<evidence type="ECO:0000256" key="3">
    <source>
        <dbReference type="ARBA" id="ARBA00022723"/>
    </source>
</evidence>
<keyword evidence="4 8" id="KW-0560">Oxidoreductase</keyword>
<dbReference type="OrthoDB" id="1844152at2759"/>
<dbReference type="STRING" id="1441469.A0A225AG08"/>
<dbReference type="GO" id="GO:0004497">
    <property type="term" value="F:monooxygenase activity"/>
    <property type="evidence" value="ECO:0007669"/>
    <property type="project" value="UniProtKB-KW"/>
</dbReference>
<evidence type="ECO:0000256" key="8">
    <source>
        <dbReference type="RuleBase" id="RU000461"/>
    </source>
</evidence>
<evidence type="ECO:0000256" key="5">
    <source>
        <dbReference type="ARBA" id="ARBA00023004"/>
    </source>
</evidence>
<evidence type="ECO:0000313" key="11">
    <source>
        <dbReference type="Proteomes" id="UP000214365"/>
    </source>
</evidence>
<keyword evidence="5 7" id="KW-0408">Iron</keyword>
<dbReference type="Pfam" id="PF00067">
    <property type="entry name" value="p450"/>
    <property type="match status" value="1"/>
</dbReference>
<evidence type="ECO:0000256" key="2">
    <source>
        <dbReference type="ARBA" id="ARBA00010617"/>
    </source>
</evidence>
<comment type="caution">
    <text evidence="10">The sequence shown here is derived from an EMBL/GenBank/DDBJ whole genome shotgun (WGS) entry which is preliminary data.</text>
</comment>
<feature type="binding site" description="axial binding residue" evidence="7">
    <location>
        <position position="452"/>
    </location>
    <ligand>
        <name>heme</name>
        <dbReference type="ChEBI" id="CHEBI:30413"/>
    </ligand>
    <ligandPart>
        <name>Fe</name>
        <dbReference type="ChEBI" id="CHEBI:18248"/>
    </ligandPart>
</feature>
<dbReference type="GO" id="GO:0005506">
    <property type="term" value="F:iron ion binding"/>
    <property type="evidence" value="ECO:0007669"/>
    <property type="project" value="InterPro"/>
</dbReference>
<dbReference type="PRINTS" id="PR00465">
    <property type="entry name" value="EP450IV"/>
</dbReference>
<dbReference type="Gene3D" id="1.10.630.10">
    <property type="entry name" value="Cytochrome P450"/>
    <property type="match status" value="1"/>
</dbReference>
<keyword evidence="6 8" id="KW-0503">Monooxygenase</keyword>
<dbReference type="PANTHER" id="PTHR46206:SF6">
    <property type="entry name" value="CYTOCHROME P450 MONOOXYGENASE AN1598-RELATED"/>
    <property type="match status" value="1"/>
</dbReference>
<accession>A0A225AG08</accession>
<protein>
    <recommendedName>
        <fullName evidence="12">Cytochrome P450</fullName>
    </recommendedName>
</protein>
<evidence type="ECO:0000256" key="6">
    <source>
        <dbReference type="ARBA" id="ARBA00023033"/>
    </source>
</evidence>
<dbReference type="GO" id="GO:0016705">
    <property type="term" value="F:oxidoreductase activity, acting on paired donors, with incorporation or reduction of molecular oxygen"/>
    <property type="evidence" value="ECO:0007669"/>
    <property type="project" value="InterPro"/>
</dbReference>
<dbReference type="CDD" id="cd11041">
    <property type="entry name" value="CYP503A1-like"/>
    <property type="match status" value="1"/>
</dbReference>
<dbReference type="SUPFAM" id="SSF48264">
    <property type="entry name" value="Cytochrome P450"/>
    <property type="match status" value="1"/>
</dbReference>
<dbReference type="EMBL" id="LFMY01000012">
    <property type="protein sequence ID" value="OKL57034.1"/>
    <property type="molecule type" value="Genomic_DNA"/>
</dbReference>
<gene>
    <name evidence="10" type="ORF">UA08_07349</name>
</gene>
<reference evidence="10 11" key="1">
    <citation type="submission" date="2015-06" db="EMBL/GenBank/DDBJ databases">
        <title>Talaromyces atroroseus IBT 11181 draft genome.</title>
        <authorList>
            <person name="Rasmussen K.B."/>
            <person name="Rasmussen S."/>
            <person name="Petersen B."/>
            <person name="Sicheritz-Ponten T."/>
            <person name="Mortensen U.H."/>
            <person name="Thrane U."/>
        </authorList>
    </citation>
    <scope>NUCLEOTIDE SEQUENCE [LARGE SCALE GENOMIC DNA]</scope>
    <source>
        <strain evidence="10 11">IBT 11181</strain>
    </source>
</reference>
<dbReference type="Proteomes" id="UP000214365">
    <property type="component" value="Unassembled WGS sequence"/>
</dbReference>